<dbReference type="EMBL" id="MU151055">
    <property type="protein sequence ID" value="KAF9454291.1"/>
    <property type="molecule type" value="Genomic_DNA"/>
</dbReference>
<dbReference type="AlphaFoldDB" id="A0A9P5XRZ5"/>
<gene>
    <name evidence="2" type="ORF">P691DRAFT_446655</name>
</gene>
<proteinExistence type="predicted"/>
<dbReference type="Proteomes" id="UP000807342">
    <property type="component" value="Unassembled WGS sequence"/>
</dbReference>
<evidence type="ECO:0000313" key="3">
    <source>
        <dbReference type="Proteomes" id="UP000807342"/>
    </source>
</evidence>
<evidence type="ECO:0000313" key="2">
    <source>
        <dbReference type="EMBL" id="KAF9454291.1"/>
    </source>
</evidence>
<evidence type="ECO:0000256" key="1">
    <source>
        <dbReference type="SAM" id="MobiDB-lite"/>
    </source>
</evidence>
<name>A0A9P5XRZ5_9AGAR</name>
<comment type="caution">
    <text evidence="2">The sequence shown here is derived from an EMBL/GenBank/DDBJ whole genome shotgun (WGS) entry which is preliminary data.</text>
</comment>
<accession>A0A9P5XRZ5</accession>
<reference evidence="2" key="1">
    <citation type="submission" date="2020-11" db="EMBL/GenBank/DDBJ databases">
        <authorList>
            <consortium name="DOE Joint Genome Institute"/>
            <person name="Ahrendt S."/>
            <person name="Riley R."/>
            <person name="Andreopoulos W."/>
            <person name="Labutti K."/>
            <person name="Pangilinan J."/>
            <person name="Ruiz-Duenas F.J."/>
            <person name="Barrasa J.M."/>
            <person name="Sanchez-Garcia M."/>
            <person name="Camarero S."/>
            <person name="Miyauchi S."/>
            <person name="Serrano A."/>
            <person name="Linde D."/>
            <person name="Babiker R."/>
            <person name="Drula E."/>
            <person name="Ayuso-Fernandez I."/>
            <person name="Pacheco R."/>
            <person name="Padilla G."/>
            <person name="Ferreira P."/>
            <person name="Barriuso J."/>
            <person name="Kellner H."/>
            <person name="Castanera R."/>
            <person name="Alfaro M."/>
            <person name="Ramirez L."/>
            <person name="Pisabarro A.G."/>
            <person name="Kuo A."/>
            <person name="Tritt A."/>
            <person name="Lipzen A."/>
            <person name="He G."/>
            <person name="Yan M."/>
            <person name="Ng V."/>
            <person name="Cullen D."/>
            <person name="Martin F."/>
            <person name="Rosso M.-N."/>
            <person name="Henrissat B."/>
            <person name="Hibbett D."/>
            <person name="Martinez A.T."/>
            <person name="Grigoriev I.V."/>
        </authorList>
    </citation>
    <scope>NUCLEOTIDE SEQUENCE</scope>
    <source>
        <strain evidence="2">MF-IS2</strain>
    </source>
</reference>
<organism evidence="2 3">
    <name type="scientific">Macrolepiota fuliginosa MF-IS2</name>
    <dbReference type="NCBI Taxonomy" id="1400762"/>
    <lineage>
        <taxon>Eukaryota</taxon>
        <taxon>Fungi</taxon>
        <taxon>Dikarya</taxon>
        <taxon>Basidiomycota</taxon>
        <taxon>Agaricomycotina</taxon>
        <taxon>Agaricomycetes</taxon>
        <taxon>Agaricomycetidae</taxon>
        <taxon>Agaricales</taxon>
        <taxon>Agaricineae</taxon>
        <taxon>Agaricaceae</taxon>
        <taxon>Macrolepiota</taxon>
    </lineage>
</organism>
<sequence>MKTSTARKSPRCHPDARSSRSSSKAQDERRRQLLDDPRCNLINPHLTQCRGCGVEIKLSPKMLYDTCHWVAHSGRCARPLVSGEQIESSKPLRLVGDEMKMANTDTRPQCEMLEAAHHLLLFSGRPQRN</sequence>
<dbReference type="OrthoDB" id="2746152at2759"/>
<feature type="compositionally biased region" description="Basic and acidic residues" evidence="1">
    <location>
        <begin position="25"/>
        <end position="36"/>
    </location>
</feature>
<keyword evidence="3" id="KW-1185">Reference proteome</keyword>
<protein>
    <submittedName>
        <fullName evidence="2">Uncharacterized protein</fullName>
    </submittedName>
</protein>
<feature type="region of interest" description="Disordered" evidence="1">
    <location>
        <begin position="1"/>
        <end position="36"/>
    </location>
</feature>